<organism evidence="3 4">
    <name type="scientific">Dunaliella salina</name>
    <name type="common">Green alga</name>
    <name type="synonym">Protococcus salinus</name>
    <dbReference type="NCBI Taxonomy" id="3046"/>
    <lineage>
        <taxon>Eukaryota</taxon>
        <taxon>Viridiplantae</taxon>
        <taxon>Chlorophyta</taxon>
        <taxon>core chlorophytes</taxon>
        <taxon>Chlorophyceae</taxon>
        <taxon>CS clade</taxon>
        <taxon>Chlamydomonadales</taxon>
        <taxon>Dunaliellaceae</taxon>
        <taxon>Dunaliella</taxon>
    </lineage>
</organism>
<dbReference type="Proteomes" id="UP000815325">
    <property type="component" value="Unassembled WGS sequence"/>
</dbReference>
<proteinExistence type="predicted"/>
<feature type="compositionally biased region" description="Low complexity" evidence="2">
    <location>
        <begin position="119"/>
        <end position="146"/>
    </location>
</feature>
<name>A0ABQ7G3U4_DUNSA</name>
<feature type="region of interest" description="Disordered" evidence="2">
    <location>
        <begin position="167"/>
        <end position="187"/>
    </location>
</feature>
<evidence type="ECO:0000256" key="2">
    <source>
        <dbReference type="SAM" id="MobiDB-lite"/>
    </source>
</evidence>
<feature type="region of interest" description="Disordered" evidence="2">
    <location>
        <begin position="119"/>
        <end position="153"/>
    </location>
</feature>
<reference evidence="3" key="1">
    <citation type="submission" date="2017-08" db="EMBL/GenBank/DDBJ databases">
        <authorList>
            <person name="Polle J.E."/>
            <person name="Barry K."/>
            <person name="Cushman J."/>
            <person name="Schmutz J."/>
            <person name="Tran D."/>
            <person name="Hathwaick L.T."/>
            <person name="Yim W.C."/>
            <person name="Jenkins J."/>
            <person name="Mckie-Krisberg Z.M."/>
            <person name="Prochnik S."/>
            <person name="Lindquist E."/>
            <person name="Dockter R.B."/>
            <person name="Adam C."/>
            <person name="Molina H."/>
            <person name="Bunkerborg J."/>
            <person name="Jin E."/>
            <person name="Buchheim M."/>
            <person name="Magnuson J."/>
        </authorList>
    </citation>
    <scope>NUCLEOTIDE SEQUENCE</scope>
    <source>
        <strain evidence="3">CCAP 19/18</strain>
    </source>
</reference>
<accession>A0ABQ7G3U4</accession>
<keyword evidence="1" id="KW-0175">Coiled coil</keyword>
<protein>
    <submittedName>
        <fullName evidence="3">Uncharacterized protein</fullName>
    </submittedName>
</protein>
<dbReference type="EMBL" id="MU070180">
    <property type="protein sequence ID" value="KAF5829283.1"/>
    <property type="molecule type" value="Genomic_DNA"/>
</dbReference>
<comment type="caution">
    <text evidence="3">The sequence shown here is derived from an EMBL/GenBank/DDBJ whole genome shotgun (WGS) entry which is preliminary data.</text>
</comment>
<gene>
    <name evidence="3" type="ORF">DUNSADRAFT_16303</name>
</gene>
<sequence length="304" mass="33234">MDFLLEYLALIDEAQAPASADGLTGSRAWHPYSKGTARAAVLADKCTLHRVAKGLDVLGVHNAGTKLRGVNRLLFRIPPGQQEKARSCITQCIASLELSRRKEGNGLLQSTAAHQHQCCEQQQQQEQPGHQVHGGQQVQEVSSGPQARGRQVHSPLGVCSGQVQQLHGGQQVQAQEAHGGQTSRRQPLGAGINCLAVDDSAGMGSSPEEPCAKRRRHMESLEEAAQDASARLHAALGDLTSLQEQVVPRREAHRRKVEAHLAERARLIKEDEDLEKEEHAIRLSKPHVYALYDEYAAIVAWENL</sequence>
<feature type="coiled-coil region" evidence="1">
    <location>
        <begin position="218"/>
        <end position="277"/>
    </location>
</feature>
<keyword evidence="4" id="KW-1185">Reference proteome</keyword>
<evidence type="ECO:0000313" key="3">
    <source>
        <dbReference type="EMBL" id="KAF5829283.1"/>
    </source>
</evidence>
<evidence type="ECO:0000313" key="4">
    <source>
        <dbReference type="Proteomes" id="UP000815325"/>
    </source>
</evidence>
<evidence type="ECO:0000256" key="1">
    <source>
        <dbReference type="SAM" id="Coils"/>
    </source>
</evidence>